<evidence type="ECO:0000256" key="1">
    <source>
        <dbReference type="ARBA" id="ARBA00022737"/>
    </source>
</evidence>
<keyword evidence="2 3" id="KW-0802">TPR repeat</keyword>
<sequence length="638" mass="72441">MMKIFSKISGITLTVLFLFVFTLPGFGQQGQGGTESNLSIGFGAQAMGLGRAYTALAEDPTAVFWNPAGLEYVYQQSVTVFHATLFEGTLYDFLGYAYPTLNLGTFGFGVGRIGVGGIEQRDILENRLGTFSFDETQVFFSYAKRFPWYLTPGITVRVMRRAWANLAEEGNLTDYGVGMDLGLMYRPEMFSSALLRDWSIGLSVRNLFTPQMNEGVDIDELPLSVRLGFLRRIYLGAGGSALNLLLDVDYSEKRDTRIHFGAEYRFKGLGMLRLGFDGGSPTFGAGLKYRFVQLDYAFGNTAYSDVFPSLHRFSLSFNFGMNRDELQQLAEAKRKAQEERIIAEIREKDRQRYVKEHLKKADQYFQQGKYLDAIVEYQQVIGQDPFNTTAKVMLDSSDALLKKQIEQERALAIQSAIDKDRAAQNAAFVKKHFEKGRLYLDKNQFTEALMEFNLALERAPNDQTIKNAIQTTKRRMSEEVGRLIQQGRKEFQKGNYNKALGLLANARLLGGDNPAIQQEIDALSNRIKIQEDIQKGLGLFEIGQYDQALQIFEEALKLNPENKLAKQYYEKAKIETKGKAEKLDPANERKFLQGVDFFIKGKYQQAITIWEEIQKEYPYNKKVLKALKAARERQSKAK</sequence>
<feature type="repeat" description="TPR" evidence="3">
    <location>
        <begin position="429"/>
        <end position="462"/>
    </location>
</feature>
<dbReference type="EMBL" id="DROD01000017">
    <property type="protein sequence ID" value="HHJ51611.1"/>
    <property type="molecule type" value="Genomic_DNA"/>
</dbReference>
<dbReference type="Pfam" id="PF07719">
    <property type="entry name" value="TPR_2"/>
    <property type="match status" value="1"/>
</dbReference>
<gene>
    <name evidence="4" type="ORF">ENJ89_00325</name>
</gene>
<dbReference type="Pfam" id="PF13181">
    <property type="entry name" value="TPR_8"/>
    <property type="match status" value="1"/>
</dbReference>
<protein>
    <submittedName>
        <fullName evidence="4">PorV/PorQ family protein</fullName>
    </submittedName>
</protein>
<reference evidence="4" key="1">
    <citation type="journal article" date="2020" name="mSystems">
        <title>Genome- and Community-Level Interaction Insights into Carbon Utilization and Element Cycling Functions of Hydrothermarchaeota in Hydrothermal Sediment.</title>
        <authorList>
            <person name="Zhou Z."/>
            <person name="Liu Y."/>
            <person name="Xu W."/>
            <person name="Pan J."/>
            <person name="Luo Z.H."/>
            <person name="Li M."/>
        </authorList>
    </citation>
    <scope>NUCLEOTIDE SEQUENCE [LARGE SCALE GENOMIC DNA]</scope>
    <source>
        <strain evidence="4">HyVt-527</strain>
    </source>
</reference>
<evidence type="ECO:0000313" key="4">
    <source>
        <dbReference type="EMBL" id="HHJ51611.1"/>
    </source>
</evidence>
<dbReference type="AlphaFoldDB" id="A0A7V5PM37"/>
<dbReference type="InterPro" id="IPR013105">
    <property type="entry name" value="TPR_2"/>
</dbReference>
<dbReference type="Proteomes" id="UP000886124">
    <property type="component" value="Unassembled WGS sequence"/>
</dbReference>
<name>A0A7V5PM37_CALAY</name>
<dbReference type="PROSITE" id="PS50293">
    <property type="entry name" value="TPR_REGION"/>
    <property type="match status" value="1"/>
</dbReference>
<dbReference type="SUPFAM" id="SSF56935">
    <property type="entry name" value="Porins"/>
    <property type="match status" value="1"/>
</dbReference>
<dbReference type="Gene3D" id="2.40.160.60">
    <property type="entry name" value="Outer membrane protein transport protein (OMPP1/FadL/TodX)"/>
    <property type="match status" value="1"/>
</dbReference>
<dbReference type="Gene3D" id="1.25.40.10">
    <property type="entry name" value="Tetratricopeptide repeat domain"/>
    <property type="match status" value="2"/>
</dbReference>
<evidence type="ECO:0000256" key="3">
    <source>
        <dbReference type="PROSITE-ProRule" id="PRU00339"/>
    </source>
</evidence>
<feature type="repeat" description="TPR" evidence="3">
    <location>
        <begin position="529"/>
        <end position="562"/>
    </location>
</feature>
<dbReference type="InterPro" id="IPR050498">
    <property type="entry name" value="Ycf3"/>
</dbReference>
<dbReference type="NCBIfam" id="NF033709">
    <property type="entry name" value="PorV_fam"/>
    <property type="match status" value="1"/>
</dbReference>
<dbReference type="PANTHER" id="PTHR44858:SF1">
    <property type="entry name" value="UDP-N-ACETYLGLUCOSAMINE--PEPTIDE N-ACETYLGLUCOSAMINYLTRANSFERASE SPINDLY-RELATED"/>
    <property type="match status" value="1"/>
</dbReference>
<organism evidence="4">
    <name type="scientific">Caldithrix abyssi</name>
    <dbReference type="NCBI Taxonomy" id="187145"/>
    <lineage>
        <taxon>Bacteria</taxon>
        <taxon>Pseudomonadati</taxon>
        <taxon>Calditrichota</taxon>
        <taxon>Calditrichia</taxon>
        <taxon>Calditrichales</taxon>
        <taxon>Calditrichaceae</taxon>
        <taxon>Caldithrix</taxon>
    </lineage>
</organism>
<evidence type="ECO:0000256" key="2">
    <source>
        <dbReference type="ARBA" id="ARBA00022803"/>
    </source>
</evidence>
<accession>A0A7V5PM37</accession>
<proteinExistence type="predicted"/>
<dbReference type="InterPro" id="IPR019734">
    <property type="entry name" value="TPR_rpt"/>
</dbReference>
<dbReference type="SUPFAM" id="SSF48452">
    <property type="entry name" value="TPR-like"/>
    <property type="match status" value="2"/>
</dbReference>
<dbReference type="SMART" id="SM00028">
    <property type="entry name" value="TPR"/>
    <property type="match status" value="5"/>
</dbReference>
<dbReference type="PANTHER" id="PTHR44858">
    <property type="entry name" value="TETRATRICOPEPTIDE REPEAT PROTEIN 6"/>
    <property type="match status" value="1"/>
</dbReference>
<keyword evidence="1" id="KW-0677">Repeat</keyword>
<dbReference type="InterPro" id="IPR011990">
    <property type="entry name" value="TPR-like_helical_dom_sf"/>
</dbReference>
<dbReference type="PROSITE" id="PS50005">
    <property type="entry name" value="TPR"/>
    <property type="match status" value="2"/>
</dbReference>
<comment type="caution">
    <text evidence="4">The sequence shown here is derived from an EMBL/GenBank/DDBJ whole genome shotgun (WGS) entry which is preliminary data.</text>
</comment>